<feature type="region of interest" description="Disordered" evidence="1">
    <location>
        <begin position="223"/>
        <end position="253"/>
    </location>
</feature>
<dbReference type="Proteomes" id="UP001219518">
    <property type="component" value="Unassembled WGS sequence"/>
</dbReference>
<accession>A0AAE1HD70</accession>
<keyword evidence="2" id="KW-0648">Protein biosynthesis</keyword>
<comment type="caution">
    <text evidence="2">The sequence shown here is derived from an EMBL/GenBank/DDBJ whole genome shotgun (WGS) entry which is preliminary data.</text>
</comment>
<proteinExistence type="predicted"/>
<organism evidence="2 3">
    <name type="scientific">Frankliniella fusca</name>
    <dbReference type="NCBI Taxonomy" id="407009"/>
    <lineage>
        <taxon>Eukaryota</taxon>
        <taxon>Metazoa</taxon>
        <taxon>Ecdysozoa</taxon>
        <taxon>Arthropoda</taxon>
        <taxon>Hexapoda</taxon>
        <taxon>Insecta</taxon>
        <taxon>Pterygota</taxon>
        <taxon>Neoptera</taxon>
        <taxon>Paraneoptera</taxon>
        <taxon>Thysanoptera</taxon>
        <taxon>Terebrantia</taxon>
        <taxon>Thripoidea</taxon>
        <taxon>Thripidae</taxon>
        <taxon>Frankliniella</taxon>
    </lineage>
</organism>
<feature type="compositionally biased region" description="Low complexity" evidence="1">
    <location>
        <begin position="99"/>
        <end position="108"/>
    </location>
</feature>
<feature type="compositionally biased region" description="Low complexity" evidence="1">
    <location>
        <begin position="71"/>
        <end position="92"/>
    </location>
</feature>
<feature type="compositionally biased region" description="Low complexity" evidence="1">
    <location>
        <begin position="124"/>
        <end position="184"/>
    </location>
</feature>
<reference evidence="2" key="2">
    <citation type="journal article" date="2023" name="BMC Genomics">
        <title>Pest status, molecular evolution, and epigenetic factors derived from the genome assembly of Frankliniella fusca, a thysanopteran phytovirus vector.</title>
        <authorList>
            <person name="Catto M.A."/>
            <person name="Labadie P.E."/>
            <person name="Jacobson A.L."/>
            <person name="Kennedy G.G."/>
            <person name="Srinivasan R."/>
            <person name="Hunt B.G."/>
        </authorList>
    </citation>
    <scope>NUCLEOTIDE SEQUENCE</scope>
    <source>
        <strain evidence="2">PL_HMW_Pooled</strain>
    </source>
</reference>
<protein>
    <submittedName>
        <fullName evidence="2">Transcription elongation factor SPT5</fullName>
    </submittedName>
</protein>
<sequence length="253" mass="25635">MRGGGRVARLVHNINTSDNAAQLVFTLPSSSSSSHAYSSAPSPSSTSSHSTTSFSSSSTTHRSVTDTNTVSPCPGQSSCSPSSSSPSSSSPAGPGPGGVAAVASSSPSLARRPRAESCMSRHQSGSSPARCSRSRSSPGGSSSSSQVRLARLGLRSTSSSCRRSMSSTLRTSAASRANAPSSSAVTCRGADQTNTCFFKSGFSTISSHPAVIHTFSSVVPQKSAFSEGHPSAVSLRSGGIPPDSHRDGSRSFE</sequence>
<dbReference type="GO" id="GO:0003746">
    <property type="term" value="F:translation elongation factor activity"/>
    <property type="evidence" value="ECO:0007669"/>
    <property type="project" value="UniProtKB-KW"/>
</dbReference>
<dbReference type="EMBL" id="JAHWGI010000969">
    <property type="protein sequence ID" value="KAK3919033.1"/>
    <property type="molecule type" value="Genomic_DNA"/>
</dbReference>
<name>A0AAE1HD70_9NEOP</name>
<feature type="region of interest" description="Disordered" evidence="1">
    <location>
        <begin position="28"/>
        <end position="185"/>
    </location>
</feature>
<dbReference type="AlphaFoldDB" id="A0AAE1HD70"/>
<evidence type="ECO:0000313" key="3">
    <source>
        <dbReference type="Proteomes" id="UP001219518"/>
    </source>
</evidence>
<reference evidence="2" key="1">
    <citation type="submission" date="2021-07" db="EMBL/GenBank/DDBJ databases">
        <authorList>
            <person name="Catto M.A."/>
            <person name="Jacobson A."/>
            <person name="Kennedy G."/>
            <person name="Labadie P."/>
            <person name="Hunt B.G."/>
            <person name="Srinivasan R."/>
        </authorList>
    </citation>
    <scope>NUCLEOTIDE SEQUENCE</scope>
    <source>
        <strain evidence="2">PL_HMW_Pooled</strain>
        <tissue evidence="2">Head</tissue>
    </source>
</reference>
<keyword evidence="2" id="KW-0251">Elongation factor</keyword>
<evidence type="ECO:0000313" key="2">
    <source>
        <dbReference type="EMBL" id="KAK3919033.1"/>
    </source>
</evidence>
<feature type="compositionally biased region" description="Low complexity" evidence="1">
    <location>
        <begin position="28"/>
        <end position="62"/>
    </location>
</feature>
<gene>
    <name evidence="2" type="ORF">KUF71_008182</name>
</gene>
<keyword evidence="3" id="KW-1185">Reference proteome</keyword>
<feature type="compositionally biased region" description="Basic and acidic residues" evidence="1">
    <location>
        <begin position="243"/>
        <end position="253"/>
    </location>
</feature>
<evidence type="ECO:0000256" key="1">
    <source>
        <dbReference type="SAM" id="MobiDB-lite"/>
    </source>
</evidence>